<keyword evidence="2" id="KW-1185">Reference proteome</keyword>
<reference evidence="1 2" key="1">
    <citation type="journal article" date="2018" name="Genet. Mol. Biol.">
        <title>The genome sequence of Dyella jiangningensis FCAV SCS01 from a lignocellulose-decomposing microbial consortium metagenome reveals potential for biotechnological applications.</title>
        <authorList>
            <person name="Desiderato J.G."/>
            <person name="Alvarenga D.O."/>
            <person name="Constancio M.T.L."/>
            <person name="Alves L.M.C."/>
            <person name="Varani A.M."/>
        </authorList>
    </citation>
    <scope>NUCLEOTIDE SEQUENCE [LARGE SCALE GENOMIC DNA]</scope>
    <source>
        <strain evidence="1 2">FCAV SCS01</strain>
    </source>
</reference>
<dbReference type="RefSeq" id="WP_111984914.1">
    <property type="nucleotide sequence ID" value="NZ_NFZS01000007.1"/>
</dbReference>
<proteinExistence type="predicted"/>
<dbReference type="EMBL" id="NFZS01000007">
    <property type="protein sequence ID" value="RAO74429.1"/>
    <property type="molecule type" value="Genomic_DNA"/>
</dbReference>
<dbReference type="Pfam" id="PF10014">
    <property type="entry name" value="2OG-Fe_Oxy_2"/>
    <property type="match status" value="1"/>
</dbReference>
<evidence type="ECO:0000313" key="2">
    <source>
        <dbReference type="Proteomes" id="UP000248926"/>
    </source>
</evidence>
<dbReference type="Proteomes" id="UP000248926">
    <property type="component" value="Unassembled WGS sequence"/>
</dbReference>
<comment type="caution">
    <text evidence="1">The sequence shown here is derived from an EMBL/GenBank/DDBJ whole genome shotgun (WGS) entry which is preliminary data.</text>
</comment>
<accession>A0A328NWJ0</accession>
<dbReference type="InterPro" id="IPR018724">
    <property type="entry name" value="2OG-Fe_dioxygenase"/>
</dbReference>
<protein>
    <recommendedName>
        <fullName evidence="3">2OG-Fe dioxygenase family protein</fullName>
    </recommendedName>
</protein>
<evidence type="ECO:0000313" key="1">
    <source>
        <dbReference type="EMBL" id="RAO74429.1"/>
    </source>
</evidence>
<dbReference type="OrthoDB" id="6681382at2"/>
<dbReference type="AlphaFoldDB" id="A0A328NWJ0"/>
<dbReference type="Gene3D" id="2.60.120.620">
    <property type="entry name" value="q2cbj1_9rhob like domain"/>
    <property type="match status" value="1"/>
</dbReference>
<name>A0A328NWJ0_9GAMM</name>
<gene>
    <name evidence="1" type="ORF">CA260_20325</name>
</gene>
<evidence type="ECO:0008006" key="3">
    <source>
        <dbReference type="Google" id="ProtNLM"/>
    </source>
</evidence>
<dbReference type="GO" id="GO:0051213">
    <property type="term" value="F:dioxygenase activity"/>
    <property type="evidence" value="ECO:0007669"/>
    <property type="project" value="InterPro"/>
</dbReference>
<organism evidence="1 2">
    <name type="scientific">Dyella jiangningensis</name>
    <dbReference type="NCBI Taxonomy" id="1379159"/>
    <lineage>
        <taxon>Bacteria</taxon>
        <taxon>Pseudomonadati</taxon>
        <taxon>Pseudomonadota</taxon>
        <taxon>Gammaproteobacteria</taxon>
        <taxon>Lysobacterales</taxon>
        <taxon>Rhodanobacteraceae</taxon>
        <taxon>Dyella</taxon>
    </lineage>
</organism>
<sequence>MNNRADSFDATLSGQVDAQGFAFVEGDRMRSLLIAEGELTDWAAFVDSWNHLELDEYLAAKGRFRRRRHATFSAAADGPVVPQPHQAHFQSLQYNTLQGDIQRWFEPVDASVVNGATLRTILRFCHGFFGKLATPAIRWHIEVHQFRIEATADSAGEPTPEGSHRDGVDYVLVLLVDRKNIASGTTTIHSPDGKLLGDFTLTHALDAALIDDHRVYHGVTPVIPLSAGEPAFRDVLVVTFRAVAELPG</sequence>